<feature type="transmembrane region" description="Helical" evidence="10">
    <location>
        <begin position="67"/>
        <end position="86"/>
    </location>
</feature>
<comment type="caution">
    <text evidence="10">Lacks conserved residue(s) required for the propagation of feature annotation.</text>
</comment>
<evidence type="ECO:0000256" key="7">
    <source>
        <dbReference type="ARBA" id="ARBA00023136"/>
    </source>
</evidence>
<keyword evidence="7 10" id="KW-0472">Membrane</keyword>
<dbReference type="AlphaFoldDB" id="A0A1S5XXL7"/>
<keyword evidence="3 10" id="KW-0716">Sensory transduction</keyword>
<dbReference type="GO" id="GO:0004984">
    <property type="term" value="F:olfactory receptor activity"/>
    <property type="evidence" value="ECO:0007669"/>
    <property type="project" value="InterPro"/>
</dbReference>
<evidence type="ECO:0000256" key="8">
    <source>
        <dbReference type="ARBA" id="ARBA00023170"/>
    </source>
</evidence>
<evidence type="ECO:0000313" key="11">
    <source>
        <dbReference type="EMBL" id="AQQ73496.1"/>
    </source>
</evidence>
<evidence type="ECO:0000256" key="10">
    <source>
        <dbReference type="RuleBase" id="RU351113"/>
    </source>
</evidence>
<keyword evidence="4 10" id="KW-0812">Transmembrane</keyword>
<organism evidence="11">
    <name type="scientific">Heliconius melpomene rosina</name>
    <dbReference type="NCBI Taxonomy" id="171916"/>
    <lineage>
        <taxon>Eukaryota</taxon>
        <taxon>Metazoa</taxon>
        <taxon>Ecdysozoa</taxon>
        <taxon>Arthropoda</taxon>
        <taxon>Hexapoda</taxon>
        <taxon>Insecta</taxon>
        <taxon>Pterygota</taxon>
        <taxon>Neoptera</taxon>
        <taxon>Endopterygota</taxon>
        <taxon>Lepidoptera</taxon>
        <taxon>Glossata</taxon>
        <taxon>Ditrysia</taxon>
        <taxon>Papilionoidea</taxon>
        <taxon>Nymphalidae</taxon>
        <taxon>Heliconiinae</taxon>
        <taxon>Heliconiini</taxon>
        <taxon>Heliconius</taxon>
    </lineage>
</organism>
<evidence type="ECO:0000256" key="5">
    <source>
        <dbReference type="ARBA" id="ARBA00022725"/>
    </source>
</evidence>
<dbReference type="GO" id="GO:0007165">
    <property type="term" value="P:signal transduction"/>
    <property type="evidence" value="ECO:0007669"/>
    <property type="project" value="UniProtKB-KW"/>
</dbReference>
<name>A0A1S5XXL7_HELME</name>
<dbReference type="InterPro" id="IPR004117">
    <property type="entry name" value="7tm6_olfct_rcpt"/>
</dbReference>
<evidence type="ECO:0000256" key="9">
    <source>
        <dbReference type="ARBA" id="ARBA00023224"/>
    </source>
</evidence>
<feature type="transmembrane region" description="Helical" evidence="10">
    <location>
        <begin position="123"/>
        <end position="141"/>
    </location>
</feature>
<keyword evidence="2" id="KW-1003">Cell membrane</keyword>
<dbReference type="GO" id="GO:0005886">
    <property type="term" value="C:plasma membrane"/>
    <property type="evidence" value="ECO:0007669"/>
    <property type="project" value="UniProtKB-SubCell"/>
</dbReference>
<comment type="subcellular location">
    <subcellularLocation>
        <location evidence="1 10">Cell membrane</location>
        <topology evidence="1 10">Multi-pass membrane protein</topology>
    </subcellularLocation>
</comment>
<feature type="transmembrane region" description="Helical" evidence="10">
    <location>
        <begin position="36"/>
        <end position="55"/>
    </location>
</feature>
<protein>
    <recommendedName>
        <fullName evidence="10">Odorant receptor</fullName>
    </recommendedName>
</protein>
<dbReference type="EMBL" id="KY399265">
    <property type="protein sequence ID" value="AQQ73496.1"/>
    <property type="molecule type" value="mRNA"/>
</dbReference>
<feature type="transmembrane region" description="Helical" evidence="10">
    <location>
        <begin position="147"/>
        <end position="167"/>
    </location>
</feature>
<accession>A0A1S5XXL7</accession>
<keyword evidence="9 10" id="KW-0807">Transducer</keyword>
<feature type="transmembrane region" description="Helical" evidence="10">
    <location>
        <begin position="367"/>
        <end position="389"/>
    </location>
</feature>
<keyword evidence="6 10" id="KW-1133">Transmembrane helix</keyword>
<feature type="transmembrane region" description="Helical" evidence="10">
    <location>
        <begin position="188"/>
        <end position="208"/>
    </location>
</feature>
<evidence type="ECO:0000256" key="2">
    <source>
        <dbReference type="ARBA" id="ARBA00022475"/>
    </source>
</evidence>
<feature type="transmembrane region" description="Helical" evidence="10">
    <location>
        <begin position="298"/>
        <end position="320"/>
    </location>
</feature>
<sequence length="397" mass="46597">MPLKQSDCFSINKKYWTLIGIYSTIDSKMYIWYSRIVLFIFIFFYDTLSTLNFYYVPRDLDHFIEELIFYFTELSVISKVLTYILMRESITKILCVLDSEKFEPDTEKGIAITTAAMKFNIKYWRIVAFASYFSHLIHILSPLIAHLSLSVPLVLPLCSYSFLTESFKERFIYPLYTYQCLGMHAHMLCNLNIDTFFLGLMIFTIAQLEILDDKLVTLTNISQLPNSKAGDRNNSNINELEFEKNLNKCVKQYLEISQFCDLVEDVFSITLFLQFGIASCIICVCLFRFTLPAPIQYYMFLASYMFVMTIQIAVPCWFGTRIIVKSSLLSQAIYNCDWTPRPRRFKSTMRLFVERANRPLSVTGWKMFPLSLNTFTSIMNSAYSFFTLLRYMQTREH</sequence>
<reference evidence="11" key="2">
    <citation type="submission" date="2016-12" db="EMBL/GenBank/DDBJ databases">
        <authorList>
            <person name="Song W.-J."/>
            <person name="Kurnit D.M."/>
        </authorList>
    </citation>
    <scope>NUCLEOTIDE SEQUENCE</scope>
</reference>
<evidence type="ECO:0000256" key="4">
    <source>
        <dbReference type="ARBA" id="ARBA00022692"/>
    </source>
</evidence>
<evidence type="ECO:0000256" key="1">
    <source>
        <dbReference type="ARBA" id="ARBA00004651"/>
    </source>
</evidence>
<keyword evidence="5 10" id="KW-0552">Olfaction</keyword>
<dbReference type="PANTHER" id="PTHR21137">
    <property type="entry name" value="ODORANT RECEPTOR"/>
    <property type="match status" value="1"/>
</dbReference>
<gene>
    <name evidence="11" type="primary">OR13</name>
</gene>
<evidence type="ECO:0000256" key="6">
    <source>
        <dbReference type="ARBA" id="ARBA00022989"/>
    </source>
</evidence>
<comment type="similarity">
    <text evidence="10">Belongs to the insect chemoreceptor superfamily. Heteromeric odorant receptor channel (TC 1.A.69) family.</text>
</comment>
<dbReference type="Pfam" id="PF02949">
    <property type="entry name" value="7tm_6"/>
    <property type="match status" value="1"/>
</dbReference>
<keyword evidence="8 10" id="KW-0675">Receptor</keyword>
<feature type="transmembrane region" description="Helical" evidence="10">
    <location>
        <begin position="271"/>
        <end position="291"/>
    </location>
</feature>
<evidence type="ECO:0000256" key="3">
    <source>
        <dbReference type="ARBA" id="ARBA00022606"/>
    </source>
</evidence>
<proteinExistence type="evidence at transcript level"/>
<dbReference type="GO" id="GO:0005549">
    <property type="term" value="F:odorant binding"/>
    <property type="evidence" value="ECO:0007669"/>
    <property type="project" value="InterPro"/>
</dbReference>
<reference evidence="11" key="1">
    <citation type="journal article" date="2013" name="PLoS Genet.">
        <title>Female behaviour drives expression and evolution of gustatory receptors in butterflies.</title>
        <authorList>
            <person name="Briscoe A.D."/>
            <person name="Macias-Munoz A."/>
            <person name="Kozak K.M."/>
            <person name="Walters J.R."/>
            <person name="Yuan F."/>
            <person name="Jamie G.A."/>
            <person name="Martin S.H."/>
            <person name="Dasmahapatra K.K."/>
            <person name="Ferguson L.C."/>
            <person name="Mallet J."/>
            <person name="Jacquin-Joly E."/>
            <person name="Jiggins C.D."/>
        </authorList>
    </citation>
    <scope>NUCLEOTIDE SEQUENCE</scope>
</reference>
<dbReference type="PANTHER" id="PTHR21137:SF35">
    <property type="entry name" value="ODORANT RECEPTOR 19A-RELATED"/>
    <property type="match status" value="1"/>
</dbReference>